<dbReference type="PANTHER" id="PTHR33308">
    <property type="entry name" value="PEPTIDOGLYCAN HYDROLASE FLGJ"/>
    <property type="match status" value="1"/>
</dbReference>
<gene>
    <name evidence="12" type="ORF">LCGC14_2067410</name>
</gene>
<sequence length="328" mass="36622">MTANSNISQSAVDFHGLNQLREQAIKNTDKNQTLKQVAGQFESLFVTMMLKSMRQASLGDGIFDSSQSKMYQDMADQQLASDLSMNGGLGLQDVIIRQLGGEESALSASAAKANQAYSIDTVTIRPALVAKMNQRMMEKIREIHAETNLNTTEYDHSKAHAKRFNSPSEFVDALWPQAQKAAEKLGVSPELLLSQAALETGWGKHVISNKAGESSFNLFNIKANPSWNGDFVAKNSLEYRDGIPVNETSHFRAYDSYQESFDDYVNFIETQPRYQKALQYTSDPEAFIEQLHKAGYATDPNYANIVKQIMNGDFLARISLETDYADNR</sequence>
<dbReference type="InterPro" id="IPR019301">
    <property type="entry name" value="Flagellar_prot_FlgJ_N"/>
</dbReference>
<dbReference type="SUPFAM" id="SSF53955">
    <property type="entry name" value="Lysozyme-like"/>
    <property type="match status" value="1"/>
</dbReference>
<name>A0A0F9F6R2_9ZZZZ</name>
<evidence type="ECO:0000256" key="2">
    <source>
        <dbReference type="ARBA" id="ARBA00004418"/>
    </source>
</evidence>
<dbReference type="NCBIfam" id="TIGR02541">
    <property type="entry name" value="flagell_FlgJ"/>
    <property type="match status" value="1"/>
</dbReference>
<comment type="subcellular location">
    <subcellularLocation>
        <location evidence="2">Periplasm</location>
    </subcellularLocation>
</comment>
<comment type="caution">
    <text evidence="12">The sequence shown here is derived from an EMBL/GenBank/DDBJ whole genome shotgun (WGS) entry which is preliminary data.</text>
</comment>
<dbReference type="Gene3D" id="2.10.70.40">
    <property type="entry name" value="peptidoglycan hydrolase"/>
    <property type="match status" value="1"/>
</dbReference>
<dbReference type="Pfam" id="PF10135">
    <property type="entry name" value="Rod-binding"/>
    <property type="match status" value="1"/>
</dbReference>
<dbReference type="InterPro" id="IPR002901">
    <property type="entry name" value="MGlyc_endo_b_GlcNAc-like_dom"/>
</dbReference>
<dbReference type="GO" id="GO:0044780">
    <property type="term" value="P:bacterial-type flagellum assembly"/>
    <property type="evidence" value="ECO:0007669"/>
    <property type="project" value="InterPro"/>
</dbReference>
<evidence type="ECO:0000256" key="6">
    <source>
        <dbReference type="ARBA" id="ARBA00022764"/>
    </source>
</evidence>
<accession>A0A0F9F6R2</accession>
<reference evidence="12" key="1">
    <citation type="journal article" date="2015" name="Nature">
        <title>Complex archaea that bridge the gap between prokaryotes and eukaryotes.</title>
        <authorList>
            <person name="Spang A."/>
            <person name="Saw J.H."/>
            <person name="Jorgensen S.L."/>
            <person name="Zaremba-Niedzwiedzka K."/>
            <person name="Martijn J."/>
            <person name="Lind A.E."/>
            <person name="van Eijk R."/>
            <person name="Schleper C."/>
            <person name="Guy L."/>
            <person name="Ettema T.J."/>
        </authorList>
    </citation>
    <scope>NUCLEOTIDE SEQUENCE</scope>
</reference>
<keyword evidence="9" id="KW-0961">Cell wall biogenesis/degradation</keyword>
<evidence type="ECO:0000313" key="12">
    <source>
        <dbReference type="EMBL" id="KKL74186.1"/>
    </source>
</evidence>
<protein>
    <recommendedName>
        <fullName evidence="5">Peptidoglycan hydrolase FlgJ</fullName>
    </recommendedName>
    <alternativeName>
        <fullName evidence="10">Muramidase FlgJ</fullName>
    </alternativeName>
</protein>
<evidence type="ECO:0000259" key="11">
    <source>
        <dbReference type="SMART" id="SM00047"/>
    </source>
</evidence>
<keyword evidence="7" id="KW-0378">Hydrolase</keyword>
<evidence type="ECO:0000256" key="3">
    <source>
        <dbReference type="ARBA" id="ARBA00006880"/>
    </source>
</evidence>
<dbReference type="InterPro" id="IPR013377">
    <property type="entry name" value="FlgJ"/>
</dbReference>
<evidence type="ECO:0000256" key="9">
    <source>
        <dbReference type="ARBA" id="ARBA00023316"/>
    </source>
</evidence>
<dbReference type="GO" id="GO:0071555">
    <property type="term" value="P:cell wall organization"/>
    <property type="evidence" value="ECO:0007669"/>
    <property type="project" value="UniProtKB-KW"/>
</dbReference>
<keyword evidence="6" id="KW-0574">Periplasm</keyword>
<dbReference type="Pfam" id="PF01832">
    <property type="entry name" value="Glucosaminidase"/>
    <property type="match status" value="1"/>
</dbReference>
<comment type="similarity">
    <text evidence="4">In the C-terminal section; belongs to the glycosyl hydrolase 73 family.</text>
</comment>
<dbReference type="PANTHER" id="PTHR33308:SF9">
    <property type="entry name" value="PEPTIDOGLYCAN HYDROLASE FLGJ"/>
    <property type="match status" value="1"/>
</dbReference>
<dbReference type="SMART" id="SM00047">
    <property type="entry name" value="LYZ2"/>
    <property type="match status" value="1"/>
</dbReference>
<feature type="domain" description="Mannosyl-glycoprotein endo-beta-N-acetylglucosamidase-like" evidence="11">
    <location>
        <begin position="155"/>
        <end position="319"/>
    </location>
</feature>
<dbReference type="GO" id="GO:0071973">
    <property type="term" value="P:bacterial-type flagellum-dependent cell motility"/>
    <property type="evidence" value="ECO:0007669"/>
    <property type="project" value="TreeGrafter"/>
</dbReference>
<organism evidence="12">
    <name type="scientific">marine sediment metagenome</name>
    <dbReference type="NCBI Taxonomy" id="412755"/>
    <lineage>
        <taxon>unclassified sequences</taxon>
        <taxon>metagenomes</taxon>
        <taxon>ecological metagenomes</taxon>
    </lineage>
</organism>
<proteinExistence type="inferred from homology"/>
<evidence type="ECO:0000256" key="8">
    <source>
        <dbReference type="ARBA" id="ARBA00023295"/>
    </source>
</evidence>
<dbReference type="InterPro" id="IPR051056">
    <property type="entry name" value="Glycosyl_Hydrolase_73"/>
</dbReference>
<dbReference type="GO" id="GO:0004040">
    <property type="term" value="F:amidase activity"/>
    <property type="evidence" value="ECO:0007669"/>
    <property type="project" value="InterPro"/>
</dbReference>
<evidence type="ECO:0000256" key="4">
    <source>
        <dbReference type="ARBA" id="ARBA00007974"/>
    </source>
</evidence>
<comment type="similarity">
    <text evidence="3">In the N-terminal section; belongs to the FlgJ family.</text>
</comment>
<dbReference type="AlphaFoldDB" id="A0A0F9F6R2"/>
<evidence type="ECO:0000256" key="5">
    <source>
        <dbReference type="ARBA" id="ARBA00013433"/>
    </source>
</evidence>
<comment type="function">
    <text evidence="1">Flagellum-specific muramidase which hydrolyzes the peptidoglycan layer to assemble the rod structure in the periplasmic space.</text>
</comment>
<dbReference type="GO" id="GO:0042597">
    <property type="term" value="C:periplasmic space"/>
    <property type="evidence" value="ECO:0007669"/>
    <property type="project" value="UniProtKB-SubCell"/>
</dbReference>
<dbReference type="EMBL" id="LAZR01024731">
    <property type="protein sequence ID" value="KKL74186.1"/>
    <property type="molecule type" value="Genomic_DNA"/>
</dbReference>
<evidence type="ECO:0000256" key="7">
    <source>
        <dbReference type="ARBA" id="ARBA00022801"/>
    </source>
</evidence>
<dbReference type="GO" id="GO:0016798">
    <property type="term" value="F:hydrolase activity, acting on glycosyl bonds"/>
    <property type="evidence" value="ECO:0007669"/>
    <property type="project" value="UniProtKB-KW"/>
</dbReference>
<evidence type="ECO:0000256" key="10">
    <source>
        <dbReference type="ARBA" id="ARBA00030835"/>
    </source>
</evidence>
<keyword evidence="8" id="KW-0326">Glycosidase</keyword>
<evidence type="ECO:0000256" key="1">
    <source>
        <dbReference type="ARBA" id="ARBA00002954"/>
    </source>
</evidence>
<dbReference type="Gene3D" id="1.10.530.10">
    <property type="match status" value="1"/>
</dbReference>
<dbReference type="PRINTS" id="PR01002">
    <property type="entry name" value="FLGFLGJ"/>
</dbReference>
<dbReference type="InterPro" id="IPR023346">
    <property type="entry name" value="Lysozyme-like_dom_sf"/>
</dbReference>